<evidence type="ECO:0000256" key="2">
    <source>
        <dbReference type="ARBA" id="ARBA00023002"/>
    </source>
</evidence>
<dbReference type="Gene3D" id="3.40.50.720">
    <property type="entry name" value="NAD(P)-binding Rossmann-like Domain"/>
    <property type="match status" value="1"/>
</dbReference>
<evidence type="ECO:0000259" key="4">
    <source>
        <dbReference type="Pfam" id="PF03446"/>
    </source>
</evidence>
<dbReference type="InterPro" id="IPR029154">
    <property type="entry name" value="HIBADH-like_NADP-bd"/>
</dbReference>
<sequence length="311" mass="32658">MSQETQARIGWIGAGRMGAAMARRLLAAGHDVAVYNRTRTKAEALIADGASVVDRPADLADREVVYTMVSTGADLHAVLFGEGGLFASGPGPRLLVDSSTVDPDEGEAIRAEVTARGTRMLAAPVSGNAKVIDAGRLTIVTSGPREVHDEVEAQLQAIGRAVTYVGEGERARLVKICHNLFLGVVTQSLAEITVLAQKGGISRADFLAFLNDSVMGSTFTKYKTPAFVNLDLTPTFTPVLLRKDFDLGLAAGRRLDAPMPVAALVHQLVSAAVGEGHVSEDFAVLLELQARAAGLTLESEDAAVSDGLSRA</sequence>
<dbReference type="SUPFAM" id="SSF48179">
    <property type="entry name" value="6-phosphogluconate dehydrogenase C-terminal domain-like"/>
    <property type="match status" value="1"/>
</dbReference>
<dbReference type="PIRSF" id="PIRSF000103">
    <property type="entry name" value="HIBADH"/>
    <property type="match status" value="1"/>
</dbReference>
<evidence type="ECO:0000313" key="7">
    <source>
        <dbReference type="Proteomes" id="UP000826651"/>
    </source>
</evidence>
<comment type="caution">
    <text evidence="6">The sequence shown here is derived from an EMBL/GenBank/DDBJ whole genome shotgun (WGS) entry which is preliminary data.</text>
</comment>
<dbReference type="InterPro" id="IPR013328">
    <property type="entry name" value="6PGD_dom2"/>
</dbReference>
<name>A0ABS7S8F9_9MICO</name>
<dbReference type="InterPro" id="IPR008927">
    <property type="entry name" value="6-PGluconate_DH-like_C_sf"/>
</dbReference>
<dbReference type="PANTHER" id="PTHR43580">
    <property type="entry name" value="OXIDOREDUCTASE GLYR1-RELATED"/>
    <property type="match status" value="1"/>
</dbReference>
<evidence type="ECO:0000256" key="1">
    <source>
        <dbReference type="ARBA" id="ARBA00009080"/>
    </source>
</evidence>
<accession>A0ABS7S8F9</accession>
<dbReference type="Gene3D" id="1.10.1040.10">
    <property type="entry name" value="N-(1-d-carboxylethyl)-l-norvaline Dehydrogenase, domain 2"/>
    <property type="match status" value="1"/>
</dbReference>
<reference evidence="6 7" key="1">
    <citation type="submission" date="2021-04" db="EMBL/GenBank/DDBJ databases">
        <title>Ruania sp. nov., isolated from sandy soil of mangrove forest.</title>
        <authorList>
            <person name="Ge X."/>
            <person name="Huang R."/>
            <person name="Liu W."/>
        </authorList>
    </citation>
    <scope>NUCLEOTIDE SEQUENCE [LARGE SCALE GENOMIC DNA]</scope>
    <source>
        <strain evidence="6 7">N2-46</strain>
    </source>
</reference>
<evidence type="ECO:0000256" key="3">
    <source>
        <dbReference type="ARBA" id="ARBA00023027"/>
    </source>
</evidence>
<dbReference type="Pfam" id="PF14833">
    <property type="entry name" value="NAD_binding_11"/>
    <property type="match status" value="1"/>
</dbReference>
<feature type="domain" description="6-phosphogluconate dehydrogenase NADP-binding" evidence="4">
    <location>
        <begin position="8"/>
        <end position="166"/>
    </location>
</feature>
<dbReference type="InterPro" id="IPR051265">
    <property type="entry name" value="HIBADH-related_NP60_sf"/>
</dbReference>
<organism evidence="6 7">
    <name type="scientific">Occultella gossypii</name>
    <dbReference type="NCBI Taxonomy" id="2800820"/>
    <lineage>
        <taxon>Bacteria</taxon>
        <taxon>Bacillati</taxon>
        <taxon>Actinomycetota</taxon>
        <taxon>Actinomycetes</taxon>
        <taxon>Micrococcales</taxon>
        <taxon>Ruaniaceae</taxon>
        <taxon>Occultella</taxon>
    </lineage>
</organism>
<comment type="similarity">
    <text evidence="1">Belongs to the HIBADH-related family.</text>
</comment>
<dbReference type="InterPro" id="IPR015815">
    <property type="entry name" value="HIBADH-related"/>
</dbReference>
<evidence type="ECO:0000313" key="6">
    <source>
        <dbReference type="EMBL" id="MBZ2196639.1"/>
    </source>
</evidence>
<dbReference type="SUPFAM" id="SSF51735">
    <property type="entry name" value="NAD(P)-binding Rossmann-fold domains"/>
    <property type="match status" value="1"/>
</dbReference>
<dbReference type="PANTHER" id="PTHR43580:SF2">
    <property type="entry name" value="CYTOKINE-LIKE NUCLEAR FACTOR N-PAC"/>
    <property type="match status" value="1"/>
</dbReference>
<keyword evidence="2" id="KW-0560">Oxidoreductase</keyword>
<dbReference type="EMBL" id="JAGSHT010000010">
    <property type="protein sequence ID" value="MBZ2196639.1"/>
    <property type="molecule type" value="Genomic_DNA"/>
</dbReference>
<feature type="domain" description="3-hydroxyisobutyrate dehydrogenase-like NAD-binding" evidence="5">
    <location>
        <begin position="172"/>
        <end position="287"/>
    </location>
</feature>
<gene>
    <name evidence="6" type="ORF">KCQ71_10775</name>
</gene>
<evidence type="ECO:0000259" key="5">
    <source>
        <dbReference type="Pfam" id="PF14833"/>
    </source>
</evidence>
<dbReference type="Proteomes" id="UP000826651">
    <property type="component" value="Unassembled WGS sequence"/>
</dbReference>
<protein>
    <submittedName>
        <fullName evidence="6">NAD(P)-dependent oxidoreductase</fullName>
    </submittedName>
</protein>
<dbReference type="InterPro" id="IPR036291">
    <property type="entry name" value="NAD(P)-bd_dom_sf"/>
</dbReference>
<dbReference type="Pfam" id="PF03446">
    <property type="entry name" value="NAD_binding_2"/>
    <property type="match status" value="1"/>
</dbReference>
<keyword evidence="3" id="KW-0520">NAD</keyword>
<proteinExistence type="inferred from homology"/>
<dbReference type="InterPro" id="IPR006115">
    <property type="entry name" value="6PGDH_NADP-bd"/>
</dbReference>
<keyword evidence="7" id="KW-1185">Reference proteome</keyword>
<dbReference type="RefSeq" id="WP_249422802.1">
    <property type="nucleotide sequence ID" value="NZ_JAGSHT010000010.1"/>
</dbReference>